<reference evidence="2" key="1">
    <citation type="journal article" date="2011" name="PLoS Genet.">
        <title>Genomic analysis of the necrotrophic fungal pathogens Sclerotinia sclerotiorum and Botrytis cinerea.</title>
        <authorList>
            <person name="Amselem J."/>
            <person name="Cuomo C.A."/>
            <person name="van Kan J.A."/>
            <person name="Viaud M."/>
            <person name="Benito E.P."/>
            <person name="Couloux A."/>
            <person name="Coutinho P.M."/>
            <person name="de Vries R.P."/>
            <person name="Dyer P.S."/>
            <person name="Fillinger S."/>
            <person name="Fournier E."/>
            <person name="Gout L."/>
            <person name="Hahn M."/>
            <person name="Kohn L."/>
            <person name="Lapalu N."/>
            <person name="Plummer K.M."/>
            <person name="Pradier J.M."/>
            <person name="Quevillon E."/>
            <person name="Sharon A."/>
            <person name="Simon A."/>
            <person name="ten Have A."/>
            <person name="Tudzynski B."/>
            <person name="Tudzynski P."/>
            <person name="Wincker P."/>
            <person name="Andrew M."/>
            <person name="Anthouard V."/>
            <person name="Beever R.E."/>
            <person name="Beffa R."/>
            <person name="Benoit I."/>
            <person name="Bouzid O."/>
            <person name="Brault B."/>
            <person name="Chen Z."/>
            <person name="Choquer M."/>
            <person name="Collemare J."/>
            <person name="Cotton P."/>
            <person name="Danchin E.G."/>
            <person name="Da Silva C."/>
            <person name="Gautier A."/>
            <person name="Giraud C."/>
            <person name="Giraud T."/>
            <person name="Gonzalez C."/>
            <person name="Grossetete S."/>
            <person name="Guldener U."/>
            <person name="Henrissat B."/>
            <person name="Howlett B.J."/>
            <person name="Kodira C."/>
            <person name="Kretschmer M."/>
            <person name="Lappartient A."/>
            <person name="Leroch M."/>
            <person name="Levis C."/>
            <person name="Mauceli E."/>
            <person name="Neuveglise C."/>
            <person name="Oeser B."/>
            <person name="Pearson M."/>
            <person name="Poulain J."/>
            <person name="Poussereau N."/>
            <person name="Quesneville H."/>
            <person name="Rascle C."/>
            <person name="Schumacher J."/>
            <person name="Segurens B."/>
            <person name="Sexton A."/>
            <person name="Silva E."/>
            <person name="Sirven C."/>
            <person name="Soanes D.M."/>
            <person name="Talbot N.J."/>
            <person name="Templeton M."/>
            <person name="Yandava C."/>
            <person name="Yarden O."/>
            <person name="Zeng Q."/>
            <person name="Rollins J.A."/>
            <person name="Lebrun M.H."/>
            <person name="Dickman M."/>
        </authorList>
    </citation>
    <scope>NUCLEOTIDE SEQUENCE [LARGE SCALE GENOMIC DNA]</scope>
    <source>
        <strain evidence="2">T4</strain>
    </source>
</reference>
<accession>G2XTP7</accession>
<dbReference type="EMBL" id="FQ790266">
    <property type="protein sequence ID" value="CCD33915.1"/>
    <property type="molecule type" value="Genomic_DNA"/>
</dbReference>
<dbReference type="AlphaFoldDB" id="G2XTP7"/>
<name>G2XTP7_BOTF4</name>
<gene>
    <name evidence="1" type="ORF">BofuT4_uP063130.1</name>
</gene>
<dbReference type="InParanoid" id="G2XTP7"/>
<sequence length="41" mass="4518">MHSINIPTQSIPSKISGVAHLLLASNMVKRVPADSRSEYRL</sequence>
<organism evidence="1 2">
    <name type="scientific">Botryotinia fuckeliana (strain T4)</name>
    <name type="common">Noble rot fungus</name>
    <name type="synonym">Botrytis cinerea</name>
    <dbReference type="NCBI Taxonomy" id="999810"/>
    <lineage>
        <taxon>Eukaryota</taxon>
        <taxon>Fungi</taxon>
        <taxon>Dikarya</taxon>
        <taxon>Ascomycota</taxon>
        <taxon>Pezizomycotina</taxon>
        <taxon>Leotiomycetes</taxon>
        <taxon>Helotiales</taxon>
        <taxon>Sclerotiniaceae</taxon>
        <taxon>Botrytis</taxon>
    </lineage>
</organism>
<proteinExistence type="predicted"/>
<dbReference type="Proteomes" id="UP000008177">
    <property type="component" value="Unplaced contigs"/>
</dbReference>
<evidence type="ECO:0000313" key="1">
    <source>
        <dbReference type="EMBL" id="CCD33915.1"/>
    </source>
</evidence>
<evidence type="ECO:0000313" key="2">
    <source>
        <dbReference type="Proteomes" id="UP000008177"/>
    </source>
</evidence>
<protein>
    <submittedName>
        <fullName evidence="1">Uncharacterized protein</fullName>
    </submittedName>
</protein>
<dbReference type="HOGENOM" id="CLU_3279362_0_0_1"/>